<evidence type="ECO:0000256" key="3">
    <source>
        <dbReference type="ARBA" id="ARBA00022679"/>
    </source>
</evidence>
<evidence type="ECO:0000259" key="12">
    <source>
        <dbReference type="PROSITE" id="PS50011"/>
    </source>
</evidence>
<dbReference type="GO" id="GO:0004674">
    <property type="term" value="F:protein serine/threonine kinase activity"/>
    <property type="evidence" value="ECO:0007669"/>
    <property type="project" value="UniProtKB-KW"/>
</dbReference>
<dbReference type="GeneID" id="111473487"/>
<dbReference type="InterPro" id="IPR011009">
    <property type="entry name" value="Kinase-like_dom_sf"/>
</dbReference>
<keyword evidence="5 14" id="KW-0418">Kinase</keyword>
<evidence type="ECO:0000256" key="7">
    <source>
        <dbReference type="ARBA" id="ARBA00047899"/>
    </source>
</evidence>
<evidence type="ECO:0000313" key="14">
    <source>
        <dbReference type="RefSeq" id="XP_022974761.1"/>
    </source>
</evidence>
<dbReference type="GO" id="GO:0005524">
    <property type="term" value="F:ATP binding"/>
    <property type="evidence" value="ECO:0007669"/>
    <property type="project" value="UniProtKB-UniRule"/>
</dbReference>
<keyword evidence="6 9" id="KW-0067">ATP-binding</keyword>
<keyword evidence="3" id="KW-0808">Transferase</keyword>
<dbReference type="OrthoDB" id="4062651at2759"/>
<proteinExistence type="inferred from homology"/>
<dbReference type="RefSeq" id="XP_022974761.1">
    <property type="nucleotide sequence ID" value="XM_023118993.1"/>
</dbReference>
<feature type="region of interest" description="Disordered" evidence="11">
    <location>
        <begin position="389"/>
        <end position="423"/>
    </location>
</feature>
<feature type="binding site" evidence="9">
    <location>
        <position position="110"/>
    </location>
    <ligand>
        <name>ATP</name>
        <dbReference type="ChEBI" id="CHEBI:30616"/>
    </ligand>
</feature>
<protein>
    <recommendedName>
        <fullName evidence="1">non-specific serine/threonine protein kinase</fullName>
        <ecNumber evidence="1">2.7.11.1</ecNumber>
    </recommendedName>
</protein>
<keyword evidence="13" id="KW-1185">Reference proteome</keyword>
<evidence type="ECO:0000256" key="9">
    <source>
        <dbReference type="PROSITE-ProRule" id="PRU10141"/>
    </source>
</evidence>
<sequence>MKCFFYFRNKSRSRRHQRSAPELKGELESDFSGCSRTAASSCSLTSTRSVPELYEEKAHNLRVFSFAEMREATHDFNRLLKIGQGGFGSVFKGSIKPIDGKGDPLVVAIKQLSKDGLQGHKQWLAEVQFLGIVEHPNLVQLVGYCAVDGTRGIQRLLIYEYVTNRSLEDHLFNKALPTLAWKTRLQIVLGAAQGLAYLHEGLEVQIIYRDFKSSNVLLDENFHPKLSDFGLAREGPEFGRTHVSTAVSVCLFFYSSPFNQLQMLTVNYIMYTQVMGTNGYAAPDYIKTGHLTAKSDVWSYGVVLYEILTGRRSLERHHPRPEQNLVEWVKYINPDSKKFSSIIDPRLENEYPINTARKVAKLANTCLEKNAKDRPSMAEVVNRLKQIIKAEDDDEPYEKSPDNSDNKPDMEREPEKTKVMDSWRRRMSHLQKLGEHVEGASRRRFMIMQRAKVP</sequence>
<evidence type="ECO:0000256" key="11">
    <source>
        <dbReference type="SAM" id="MobiDB-lite"/>
    </source>
</evidence>
<dbReference type="PROSITE" id="PS00108">
    <property type="entry name" value="PROTEIN_KINASE_ST"/>
    <property type="match status" value="1"/>
</dbReference>
<evidence type="ECO:0000256" key="1">
    <source>
        <dbReference type="ARBA" id="ARBA00012513"/>
    </source>
</evidence>
<dbReference type="Gene3D" id="3.30.200.20">
    <property type="entry name" value="Phosphorylase Kinase, domain 1"/>
    <property type="match status" value="1"/>
</dbReference>
<dbReference type="InterPro" id="IPR008271">
    <property type="entry name" value="Ser/Thr_kinase_AS"/>
</dbReference>
<keyword evidence="4 9" id="KW-0547">Nucleotide-binding</keyword>
<name>A0A6J1IC97_CUCMA</name>
<comment type="catalytic activity">
    <reaction evidence="7">
        <text>L-threonyl-[protein] + ATP = O-phospho-L-threonyl-[protein] + ADP + H(+)</text>
        <dbReference type="Rhea" id="RHEA:46608"/>
        <dbReference type="Rhea" id="RHEA-COMP:11060"/>
        <dbReference type="Rhea" id="RHEA-COMP:11605"/>
        <dbReference type="ChEBI" id="CHEBI:15378"/>
        <dbReference type="ChEBI" id="CHEBI:30013"/>
        <dbReference type="ChEBI" id="CHEBI:30616"/>
        <dbReference type="ChEBI" id="CHEBI:61977"/>
        <dbReference type="ChEBI" id="CHEBI:456216"/>
        <dbReference type="EC" id="2.7.11.1"/>
    </reaction>
</comment>
<organism evidence="13 14">
    <name type="scientific">Cucurbita maxima</name>
    <name type="common">Pumpkin</name>
    <name type="synonym">Winter squash</name>
    <dbReference type="NCBI Taxonomy" id="3661"/>
    <lineage>
        <taxon>Eukaryota</taxon>
        <taxon>Viridiplantae</taxon>
        <taxon>Streptophyta</taxon>
        <taxon>Embryophyta</taxon>
        <taxon>Tracheophyta</taxon>
        <taxon>Spermatophyta</taxon>
        <taxon>Magnoliopsida</taxon>
        <taxon>eudicotyledons</taxon>
        <taxon>Gunneridae</taxon>
        <taxon>Pentapetalae</taxon>
        <taxon>rosids</taxon>
        <taxon>fabids</taxon>
        <taxon>Cucurbitales</taxon>
        <taxon>Cucurbitaceae</taxon>
        <taxon>Cucurbiteae</taxon>
        <taxon>Cucurbita</taxon>
    </lineage>
</organism>
<dbReference type="PROSITE" id="PS00107">
    <property type="entry name" value="PROTEIN_KINASE_ATP"/>
    <property type="match status" value="1"/>
</dbReference>
<dbReference type="PANTHER" id="PTHR45621">
    <property type="entry name" value="OS01G0588500 PROTEIN-RELATED"/>
    <property type="match status" value="1"/>
</dbReference>
<comment type="catalytic activity">
    <reaction evidence="8">
        <text>L-seryl-[protein] + ATP = O-phospho-L-seryl-[protein] + ADP + H(+)</text>
        <dbReference type="Rhea" id="RHEA:17989"/>
        <dbReference type="Rhea" id="RHEA-COMP:9863"/>
        <dbReference type="Rhea" id="RHEA-COMP:11604"/>
        <dbReference type="ChEBI" id="CHEBI:15378"/>
        <dbReference type="ChEBI" id="CHEBI:29999"/>
        <dbReference type="ChEBI" id="CHEBI:30616"/>
        <dbReference type="ChEBI" id="CHEBI:83421"/>
        <dbReference type="ChEBI" id="CHEBI:456216"/>
        <dbReference type="EC" id="2.7.11.1"/>
    </reaction>
</comment>
<dbReference type="SUPFAM" id="SSF56112">
    <property type="entry name" value="Protein kinase-like (PK-like)"/>
    <property type="match status" value="1"/>
</dbReference>
<feature type="compositionally biased region" description="Basic and acidic residues" evidence="11">
    <location>
        <begin position="397"/>
        <end position="423"/>
    </location>
</feature>
<dbReference type="AlphaFoldDB" id="A0A6J1IC97"/>
<feature type="domain" description="Protein kinase" evidence="12">
    <location>
        <begin position="76"/>
        <end position="388"/>
    </location>
</feature>
<evidence type="ECO:0000256" key="5">
    <source>
        <dbReference type="ARBA" id="ARBA00022777"/>
    </source>
</evidence>
<evidence type="ECO:0000313" key="13">
    <source>
        <dbReference type="Proteomes" id="UP000504608"/>
    </source>
</evidence>
<accession>A0A6J1IC97</accession>
<dbReference type="InterPro" id="IPR050823">
    <property type="entry name" value="Plant_Ser_Thr_Prot_Kinase"/>
</dbReference>
<comment type="similarity">
    <text evidence="10">Belongs to the protein kinase superfamily.</text>
</comment>
<dbReference type="InterPro" id="IPR017441">
    <property type="entry name" value="Protein_kinase_ATP_BS"/>
</dbReference>
<dbReference type="Pfam" id="PF00069">
    <property type="entry name" value="Pkinase"/>
    <property type="match status" value="1"/>
</dbReference>
<dbReference type="PROSITE" id="PS50011">
    <property type="entry name" value="PROTEIN_KINASE_DOM"/>
    <property type="match status" value="1"/>
</dbReference>
<dbReference type="Proteomes" id="UP000504608">
    <property type="component" value="Unplaced"/>
</dbReference>
<evidence type="ECO:0000256" key="6">
    <source>
        <dbReference type="ARBA" id="ARBA00022840"/>
    </source>
</evidence>
<dbReference type="InterPro" id="IPR000719">
    <property type="entry name" value="Prot_kinase_dom"/>
</dbReference>
<dbReference type="KEGG" id="cmax:111473487"/>
<dbReference type="Gene3D" id="1.10.510.10">
    <property type="entry name" value="Transferase(Phosphotransferase) domain 1"/>
    <property type="match status" value="1"/>
</dbReference>
<evidence type="ECO:0000256" key="10">
    <source>
        <dbReference type="RuleBase" id="RU000304"/>
    </source>
</evidence>
<evidence type="ECO:0000256" key="8">
    <source>
        <dbReference type="ARBA" id="ARBA00048679"/>
    </source>
</evidence>
<evidence type="ECO:0000256" key="4">
    <source>
        <dbReference type="ARBA" id="ARBA00022741"/>
    </source>
</evidence>
<evidence type="ECO:0000256" key="2">
    <source>
        <dbReference type="ARBA" id="ARBA00022527"/>
    </source>
</evidence>
<reference evidence="14" key="1">
    <citation type="submission" date="2025-08" db="UniProtKB">
        <authorList>
            <consortium name="RefSeq"/>
        </authorList>
    </citation>
    <scope>IDENTIFICATION</scope>
    <source>
        <tissue evidence="14">Young leaves</tissue>
    </source>
</reference>
<keyword evidence="2 10" id="KW-0723">Serine/threonine-protein kinase</keyword>
<dbReference type="EC" id="2.7.11.1" evidence="1"/>
<gene>
    <name evidence="14" type="primary">LOC111473487</name>
</gene>
<dbReference type="FunFam" id="1.10.510.10:FF:001023">
    <property type="entry name" value="Os07g0541700 protein"/>
    <property type="match status" value="1"/>
</dbReference>